<reference evidence="2 3" key="1">
    <citation type="submission" date="2015-07" db="EMBL/GenBank/DDBJ databases">
        <authorList>
            <person name="Kim K.M."/>
        </authorList>
    </citation>
    <scope>NUCLEOTIDE SEQUENCE [LARGE SCALE GENOMIC DNA]</scope>
    <source>
        <strain evidence="2 3">KCTC 12363</strain>
    </source>
</reference>
<sequence>MCSFIVEPINETAMKYYINKTLEAQSFSGVKEKVTAALKEQGFGVLTEIDIQATMKKKLDKDYLPTLILGACNPGFADKVLTIDPNMSAMLPCNVTIRELENGKIEVSAIDPEAAMVPVGKEEIKPLAKEVKEKLAKAIEAIK</sequence>
<dbReference type="Proteomes" id="UP000036520">
    <property type="component" value="Chromosome"/>
</dbReference>
<dbReference type="PIRSF" id="PIRSF021774">
    <property type="entry name" value="UCP021774"/>
    <property type="match status" value="1"/>
</dbReference>
<name>A0A0H4PAH9_9BACT</name>
<dbReference type="PANTHER" id="PTHR38342:SF1">
    <property type="entry name" value="SLR5037 PROTEIN"/>
    <property type="match status" value="1"/>
</dbReference>
<accession>A0A0H4PAH9</accession>
<keyword evidence="3" id="KW-1185">Reference proteome</keyword>
<dbReference type="Pfam" id="PF03625">
    <property type="entry name" value="DUF302"/>
    <property type="match status" value="1"/>
</dbReference>
<dbReference type="EMBL" id="CP012040">
    <property type="protein sequence ID" value="AKP49758.1"/>
    <property type="molecule type" value="Genomic_DNA"/>
</dbReference>
<dbReference type="Gene3D" id="3.30.310.70">
    <property type="entry name" value="TT1751-like domain"/>
    <property type="match status" value="1"/>
</dbReference>
<organism evidence="2 3">
    <name type="scientific">Cyclobacterium amurskyense</name>
    <dbReference type="NCBI Taxonomy" id="320787"/>
    <lineage>
        <taxon>Bacteria</taxon>
        <taxon>Pseudomonadati</taxon>
        <taxon>Bacteroidota</taxon>
        <taxon>Cytophagia</taxon>
        <taxon>Cytophagales</taxon>
        <taxon>Cyclobacteriaceae</taxon>
        <taxon>Cyclobacterium</taxon>
    </lineage>
</organism>
<dbReference type="SUPFAM" id="SSF103247">
    <property type="entry name" value="TT1751-like"/>
    <property type="match status" value="1"/>
</dbReference>
<dbReference type="PATRIC" id="fig|320787.5.peg.304"/>
<protein>
    <recommendedName>
        <fullName evidence="1">DUF302 domain-containing protein</fullName>
    </recommendedName>
</protein>
<evidence type="ECO:0000259" key="1">
    <source>
        <dbReference type="Pfam" id="PF03625"/>
    </source>
</evidence>
<dbReference type="AlphaFoldDB" id="A0A0H4PAH9"/>
<dbReference type="InterPro" id="IPR005180">
    <property type="entry name" value="DUF302"/>
</dbReference>
<dbReference type="PANTHER" id="PTHR38342">
    <property type="entry name" value="SLR5037 PROTEIN"/>
    <property type="match status" value="1"/>
</dbReference>
<dbReference type="InterPro" id="IPR035923">
    <property type="entry name" value="TT1751-like_sf"/>
</dbReference>
<dbReference type="CDD" id="cd14797">
    <property type="entry name" value="DUF302"/>
    <property type="match status" value="1"/>
</dbReference>
<dbReference type="InterPro" id="IPR016796">
    <property type="entry name" value="UCP021774"/>
</dbReference>
<evidence type="ECO:0000313" key="2">
    <source>
        <dbReference type="EMBL" id="AKP49758.1"/>
    </source>
</evidence>
<feature type="domain" description="DUF302" evidence="1">
    <location>
        <begin position="49"/>
        <end position="112"/>
    </location>
</feature>
<evidence type="ECO:0000313" key="3">
    <source>
        <dbReference type="Proteomes" id="UP000036520"/>
    </source>
</evidence>
<proteinExistence type="predicted"/>
<gene>
    <name evidence="2" type="ORF">CA2015_0277</name>
</gene>
<dbReference type="KEGG" id="camu:CA2015_0277"/>